<dbReference type="SUPFAM" id="SSF54909">
    <property type="entry name" value="Dimeric alpha+beta barrel"/>
    <property type="match status" value="1"/>
</dbReference>
<dbReference type="InterPro" id="IPR011008">
    <property type="entry name" value="Dimeric_a/b-barrel"/>
</dbReference>
<keyword evidence="2" id="KW-1185">Reference proteome</keyword>
<dbReference type="RefSeq" id="WP_128511032.1">
    <property type="nucleotide sequence ID" value="NZ_QUAC01000353.1"/>
</dbReference>
<proteinExistence type="predicted"/>
<dbReference type="OrthoDB" id="9799608at2"/>
<dbReference type="InterPro" id="IPR008000">
    <property type="entry name" value="Rham/fucose_mutarotase"/>
</dbReference>
<dbReference type="AlphaFoldDB" id="A0A371PVB5"/>
<dbReference type="GO" id="GO:0016857">
    <property type="term" value="F:racemase and epimerase activity, acting on carbohydrates and derivatives"/>
    <property type="evidence" value="ECO:0007669"/>
    <property type="project" value="InterPro"/>
</dbReference>
<dbReference type="EMBL" id="QUAC01000353">
    <property type="protein sequence ID" value="REK86103.1"/>
    <property type="molecule type" value="Genomic_DNA"/>
</dbReference>
<organism evidence="1 2">
    <name type="scientific">Streptomyces inhibens</name>
    <dbReference type="NCBI Taxonomy" id="2293571"/>
    <lineage>
        <taxon>Bacteria</taxon>
        <taxon>Bacillati</taxon>
        <taxon>Actinomycetota</taxon>
        <taxon>Actinomycetes</taxon>
        <taxon>Kitasatosporales</taxon>
        <taxon>Streptomycetaceae</taxon>
        <taxon>Streptomyces</taxon>
    </lineage>
</organism>
<dbReference type="Gene3D" id="3.30.70.100">
    <property type="match status" value="1"/>
</dbReference>
<dbReference type="Proteomes" id="UP000262477">
    <property type="component" value="Unassembled WGS sequence"/>
</dbReference>
<dbReference type="PANTHER" id="PTHR34389:SF2">
    <property type="entry name" value="L-RHAMNOSE MUTAROTASE"/>
    <property type="match status" value="1"/>
</dbReference>
<dbReference type="PANTHER" id="PTHR34389">
    <property type="entry name" value="L-RHAMNOSE MUTAROTASE"/>
    <property type="match status" value="1"/>
</dbReference>
<evidence type="ECO:0000313" key="1">
    <source>
        <dbReference type="EMBL" id="REK86103.1"/>
    </source>
</evidence>
<accession>A0A371PVB5</accession>
<reference evidence="1 2" key="1">
    <citation type="submission" date="2018-08" db="EMBL/GenBank/DDBJ databases">
        <title>Streptomyces NEAU-D10 sp. nov., a novel Actinomycete isolated from soil.</title>
        <authorList>
            <person name="Jin L."/>
        </authorList>
    </citation>
    <scope>NUCLEOTIDE SEQUENCE [LARGE SCALE GENOMIC DNA]</scope>
    <source>
        <strain evidence="1 2">NEAU-D10</strain>
    </source>
</reference>
<sequence>MSATSGEKATPVRRFGKLITLRPEHREEYLRLHAKAWPEVLATITACNLRNYSIFVEGEVLFSYVEYIGDDYAADMAKMAADPVTQRWWRLTDPCQEQTEGAVPGEWWTPMREVFHHD</sequence>
<evidence type="ECO:0000313" key="2">
    <source>
        <dbReference type="Proteomes" id="UP000262477"/>
    </source>
</evidence>
<gene>
    <name evidence="1" type="ORF">DY245_34420</name>
</gene>
<dbReference type="Pfam" id="PF05336">
    <property type="entry name" value="rhaM"/>
    <property type="match status" value="1"/>
</dbReference>
<name>A0A371PVB5_STRIH</name>
<comment type="caution">
    <text evidence="1">The sequence shown here is derived from an EMBL/GenBank/DDBJ whole genome shotgun (WGS) entry which is preliminary data.</text>
</comment>
<protein>
    <submittedName>
        <fullName evidence="1">L-rhamnose mutarotase</fullName>
    </submittedName>
</protein>